<evidence type="ECO:0000313" key="1">
    <source>
        <dbReference type="EMBL" id="KAH7929347.1"/>
    </source>
</evidence>
<feature type="non-terminal residue" evidence="1">
    <location>
        <position position="1"/>
    </location>
</feature>
<dbReference type="Proteomes" id="UP000790709">
    <property type="component" value="Unassembled WGS sequence"/>
</dbReference>
<proteinExistence type="predicted"/>
<keyword evidence="2" id="KW-1185">Reference proteome</keyword>
<protein>
    <submittedName>
        <fullName evidence="1">Uncharacterized protein</fullName>
    </submittedName>
</protein>
<accession>A0ACB8BV56</accession>
<comment type="caution">
    <text evidence="1">The sequence shown here is derived from an EMBL/GenBank/DDBJ whole genome shotgun (WGS) entry which is preliminary data.</text>
</comment>
<reference evidence="1" key="1">
    <citation type="journal article" date="2021" name="New Phytol.">
        <title>Evolutionary innovations through gain and loss of genes in the ectomycorrhizal Boletales.</title>
        <authorList>
            <person name="Wu G."/>
            <person name="Miyauchi S."/>
            <person name="Morin E."/>
            <person name="Kuo A."/>
            <person name="Drula E."/>
            <person name="Varga T."/>
            <person name="Kohler A."/>
            <person name="Feng B."/>
            <person name="Cao Y."/>
            <person name="Lipzen A."/>
            <person name="Daum C."/>
            <person name="Hundley H."/>
            <person name="Pangilinan J."/>
            <person name="Johnson J."/>
            <person name="Barry K."/>
            <person name="LaButti K."/>
            <person name="Ng V."/>
            <person name="Ahrendt S."/>
            <person name="Min B."/>
            <person name="Choi I.G."/>
            <person name="Park H."/>
            <person name="Plett J.M."/>
            <person name="Magnuson J."/>
            <person name="Spatafora J.W."/>
            <person name="Nagy L.G."/>
            <person name="Henrissat B."/>
            <person name="Grigoriev I.V."/>
            <person name="Yang Z.L."/>
            <person name="Xu J."/>
            <person name="Martin F.M."/>
        </authorList>
    </citation>
    <scope>NUCLEOTIDE SEQUENCE</scope>
    <source>
        <strain evidence="1">KUC20120723A-06</strain>
    </source>
</reference>
<organism evidence="1 2">
    <name type="scientific">Leucogyrophana mollusca</name>
    <dbReference type="NCBI Taxonomy" id="85980"/>
    <lineage>
        <taxon>Eukaryota</taxon>
        <taxon>Fungi</taxon>
        <taxon>Dikarya</taxon>
        <taxon>Basidiomycota</taxon>
        <taxon>Agaricomycotina</taxon>
        <taxon>Agaricomycetes</taxon>
        <taxon>Agaricomycetidae</taxon>
        <taxon>Boletales</taxon>
        <taxon>Boletales incertae sedis</taxon>
        <taxon>Leucogyrophana</taxon>
    </lineage>
</organism>
<gene>
    <name evidence="1" type="ORF">BV22DRAFT_1002943</name>
</gene>
<name>A0ACB8BV56_9AGAM</name>
<dbReference type="EMBL" id="MU266342">
    <property type="protein sequence ID" value="KAH7929347.1"/>
    <property type="molecule type" value="Genomic_DNA"/>
</dbReference>
<evidence type="ECO:0000313" key="2">
    <source>
        <dbReference type="Proteomes" id="UP000790709"/>
    </source>
</evidence>
<sequence>VLSGDFCQLPPVPDRKNGIAVPSTFAFEAESWKRCIKRPVILTKVFRQKEQVFVDMLNAMRFGNLEPETIRAFKQLSRTVTYHDGIGPTQLFPTRREVDAANKQRLDRLPGAVIGYRATDSPGYDSNGRAVPVEQMERLLERLVVPPLVSLKVSGRTVFLDPATLTYRRF</sequence>